<feature type="domain" description="Amidohydrolase-related" evidence="2">
    <location>
        <begin position="35"/>
        <end position="276"/>
    </location>
</feature>
<dbReference type="PANTHER" id="PTHR21240">
    <property type="entry name" value="2-AMINO-3-CARBOXYLMUCONATE-6-SEMIALDEHYDE DECARBOXYLASE"/>
    <property type="match status" value="1"/>
</dbReference>
<comment type="caution">
    <text evidence="3">The sequence shown here is derived from an EMBL/GenBank/DDBJ whole genome shotgun (WGS) entry which is preliminary data.</text>
</comment>
<gene>
    <name evidence="3" type="ORF">NVS47_05185</name>
</gene>
<dbReference type="InterPro" id="IPR032465">
    <property type="entry name" value="ACMSD"/>
</dbReference>
<evidence type="ECO:0000256" key="1">
    <source>
        <dbReference type="ARBA" id="ARBA00023239"/>
    </source>
</evidence>
<reference evidence="3 4" key="1">
    <citation type="submission" date="2022-08" db="EMBL/GenBank/DDBJ databases">
        <title>Proteogenomics of the novel Dehalobacterium formicoaceticum strain EZ94 highlights a key role of methyltransferases during anaerobic dichloromethane degradation.</title>
        <authorList>
            <person name="Wasmund K."/>
        </authorList>
    </citation>
    <scope>NUCLEOTIDE SEQUENCE [LARGE SCALE GENOMIC DNA]</scope>
    <source>
        <strain evidence="3 4">EZ94</strain>
    </source>
</reference>
<dbReference type="Gene3D" id="3.20.20.140">
    <property type="entry name" value="Metal-dependent hydrolases"/>
    <property type="match status" value="1"/>
</dbReference>
<evidence type="ECO:0000313" key="4">
    <source>
        <dbReference type="Proteomes" id="UP001524944"/>
    </source>
</evidence>
<dbReference type="PANTHER" id="PTHR21240:SF19">
    <property type="entry name" value="CATALYTIC_ HYDROLASE"/>
    <property type="match status" value="1"/>
</dbReference>
<dbReference type="EMBL" id="JANPWE010000002">
    <property type="protein sequence ID" value="MCR6544917.1"/>
    <property type="molecule type" value="Genomic_DNA"/>
</dbReference>
<keyword evidence="1" id="KW-0456">Lyase</keyword>
<organism evidence="3 4">
    <name type="scientific">Dehalobacterium formicoaceticum</name>
    <dbReference type="NCBI Taxonomy" id="51515"/>
    <lineage>
        <taxon>Bacteria</taxon>
        <taxon>Bacillati</taxon>
        <taxon>Bacillota</taxon>
        <taxon>Clostridia</taxon>
        <taxon>Eubacteriales</taxon>
        <taxon>Peptococcaceae</taxon>
        <taxon>Dehalobacterium</taxon>
    </lineage>
</organism>
<evidence type="ECO:0000313" key="3">
    <source>
        <dbReference type="EMBL" id="MCR6544917.1"/>
    </source>
</evidence>
<sequence>MKVIDFRFRPNTPETLAGIANSTMFKGLCASIDFSKMKGQALSEVVAEMDKYQVVKAVITGRDCETTYAAKSNNDSVIEFSSKYPDKFIGFVGLDPHKGMRAIEELKIAVSEHNIKGAAIDPYLAQIYVNDAKYYPIFAKCCELNIPLVITTGTATLVPNAIIDHVAPRYIDFVARDFPELKIVVSHGGYPWVNEMIIVCQRNANVYLELSEYEAFPLSDTYIQAVNTIIGDKVMFASAHPFVDFREAIKTYENMPLKDDVREKIMYKNASRVLGLQDEGTILPDQPKTQNSQLEKMIIENVMKELSKRGMLG</sequence>
<dbReference type="RefSeq" id="WP_089608545.1">
    <property type="nucleotide sequence ID" value="NZ_CP022121.1"/>
</dbReference>
<keyword evidence="4" id="KW-1185">Reference proteome</keyword>
<name>A0ABT1Y221_9FIRM</name>
<accession>A0ABT1Y221</accession>
<dbReference type="InterPro" id="IPR006680">
    <property type="entry name" value="Amidohydro-rel"/>
</dbReference>
<protein>
    <submittedName>
        <fullName evidence="3">Amidohydrolase family protein</fullName>
    </submittedName>
</protein>
<dbReference type="InterPro" id="IPR032466">
    <property type="entry name" value="Metal_Hydrolase"/>
</dbReference>
<evidence type="ECO:0000259" key="2">
    <source>
        <dbReference type="Pfam" id="PF04909"/>
    </source>
</evidence>
<proteinExistence type="predicted"/>
<dbReference type="Pfam" id="PF04909">
    <property type="entry name" value="Amidohydro_2"/>
    <property type="match status" value="1"/>
</dbReference>
<dbReference type="SUPFAM" id="SSF51556">
    <property type="entry name" value="Metallo-dependent hydrolases"/>
    <property type="match status" value="1"/>
</dbReference>
<dbReference type="Proteomes" id="UP001524944">
    <property type="component" value="Unassembled WGS sequence"/>
</dbReference>